<name>A0ABN9WJF6_9DINO</name>
<proteinExistence type="predicted"/>
<dbReference type="Proteomes" id="UP001189429">
    <property type="component" value="Unassembled WGS sequence"/>
</dbReference>
<protein>
    <submittedName>
        <fullName evidence="1">Uncharacterized protein</fullName>
    </submittedName>
</protein>
<evidence type="ECO:0000313" key="1">
    <source>
        <dbReference type="EMBL" id="CAK0886649.1"/>
    </source>
</evidence>
<accession>A0ABN9WJF6</accession>
<feature type="non-terminal residue" evidence="1">
    <location>
        <position position="50"/>
    </location>
</feature>
<comment type="caution">
    <text evidence="1">The sequence shown here is derived from an EMBL/GenBank/DDBJ whole genome shotgun (WGS) entry which is preliminary data.</text>
</comment>
<sequence length="50" mass="5482">QALLEQPLLVLRRARQLRPRAQLELRAQPQAELPLDALLEELLSAAGAAA</sequence>
<feature type="non-terminal residue" evidence="1">
    <location>
        <position position="1"/>
    </location>
</feature>
<evidence type="ECO:0000313" key="2">
    <source>
        <dbReference type="Proteomes" id="UP001189429"/>
    </source>
</evidence>
<dbReference type="EMBL" id="CAUYUJ010018835">
    <property type="protein sequence ID" value="CAK0886649.1"/>
    <property type="molecule type" value="Genomic_DNA"/>
</dbReference>
<reference evidence="1" key="1">
    <citation type="submission" date="2023-10" db="EMBL/GenBank/DDBJ databases">
        <authorList>
            <person name="Chen Y."/>
            <person name="Shah S."/>
            <person name="Dougan E. K."/>
            <person name="Thang M."/>
            <person name="Chan C."/>
        </authorList>
    </citation>
    <scope>NUCLEOTIDE SEQUENCE [LARGE SCALE GENOMIC DNA]</scope>
</reference>
<gene>
    <name evidence="1" type="ORF">PCOR1329_LOCUS67945</name>
</gene>
<keyword evidence="2" id="KW-1185">Reference proteome</keyword>
<organism evidence="1 2">
    <name type="scientific">Prorocentrum cordatum</name>
    <dbReference type="NCBI Taxonomy" id="2364126"/>
    <lineage>
        <taxon>Eukaryota</taxon>
        <taxon>Sar</taxon>
        <taxon>Alveolata</taxon>
        <taxon>Dinophyceae</taxon>
        <taxon>Prorocentrales</taxon>
        <taxon>Prorocentraceae</taxon>
        <taxon>Prorocentrum</taxon>
    </lineage>
</organism>